<evidence type="ECO:0000313" key="2">
    <source>
        <dbReference type="Proteomes" id="UP000005396"/>
    </source>
</evidence>
<protein>
    <submittedName>
        <fullName evidence="1">Uncharacterized protein</fullName>
    </submittedName>
</protein>
<reference evidence="1 2" key="2">
    <citation type="submission" date="2007-09" db="EMBL/GenBank/DDBJ databases">
        <title>Draft genome sequence of Clostridium bolteae (ATCC BAA-613).</title>
        <authorList>
            <person name="Sudarsanam P."/>
            <person name="Ley R."/>
            <person name="Guruge J."/>
            <person name="Turnbaugh P.J."/>
            <person name="Mahowald M."/>
            <person name="Liep D."/>
            <person name="Gordon J."/>
        </authorList>
    </citation>
    <scope>NUCLEOTIDE SEQUENCE [LARGE SCALE GENOMIC DNA]</scope>
    <source>
        <strain evidence="2">ATCC BAA-613 / DSM 15670 / CCUG 46953 / JCM 12243 / WAL 16351</strain>
    </source>
</reference>
<proteinExistence type="predicted"/>
<accession>A8RRX8</accession>
<dbReference type="Proteomes" id="UP000005396">
    <property type="component" value="Unassembled WGS sequence"/>
</dbReference>
<evidence type="ECO:0000313" key="1">
    <source>
        <dbReference type="EMBL" id="EDP16366.1"/>
    </source>
</evidence>
<reference evidence="1 2" key="1">
    <citation type="submission" date="2007-08" db="EMBL/GenBank/DDBJ databases">
        <authorList>
            <person name="Fulton L."/>
            <person name="Clifton S."/>
            <person name="Fulton B."/>
            <person name="Xu J."/>
            <person name="Minx P."/>
            <person name="Pepin K.H."/>
            <person name="Johnson M."/>
            <person name="Thiruvilangam P."/>
            <person name="Bhonagiri V."/>
            <person name="Nash W.E."/>
            <person name="Mardis E.R."/>
            <person name="Wilson R.K."/>
        </authorList>
    </citation>
    <scope>NUCLEOTIDE SEQUENCE [LARGE SCALE GENOMIC DNA]</scope>
    <source>
        <strain evidence="2">ATCC BAA-613 / DSM 15670 / CCUG 46953 / JCM 12243 / WAL 16351</strain>
    </source>
</reference>
<gene>
    <name evidence="1" type="ORF">CLOBOL_03132</name>
</gene>
<name>A8RRX8_ENTBW</name>
<dbReference type="PaxDb" id="411902-CLOBOL_03132"/>
<dbReference type="AlphaFoldDB" id="A8RRX8"/>
<dbReference type="EMBL" id="ABCC02000029">
    <property type="protein sequence ID" value="EDP16366.1"/>
    <property type="molecule type" value="Genomic_DNA"/>
</dbReference>
<comment type="caution">
    <text evidence="1">The sequence shown here is derived from an EMBL/GenBank/DDBJ whole genome shotgun (WGS) entry which is preliminary data.</text>
</comment>
<sequence>MLPAMGALLRRIHEDMSRAAVVFRACGLGAVTTGR</sequence>
<dbReference type="HOGENOM" id="CLU_3364161_0_0_9"/>
<organism evidence="1 2">
    <name type="scientific">Enterocloster bolteae (strain ATCC BAA-613 / DSM 15670 / CCUG 46953 / JCM 12243 / WAL 16351)</name>
    <name type="common">Clostridium bolteae</name>
    <dbReference type="NCBI Taxonomy" id="411902"/>
    <lineage>
        <taxon>Bacteria</taxon>
        <taxon>Bacillati</taxon>
        <taxon>Bacillota</taxon>
        <taxon>Clostridia</taxon>
        <taxon>Lachnospirales</taxon>
        <taxon>Lachnospiraceae</taxon>
        <taxon>Enterocloster</taxon>
    </lineage>
</organism>